<evidence type="ECO:0000256" key="1">
    <source>
        <dbReference type="ARBA" id="ARBA00004496"/>
    </source>
</evidence>
<feature type="domain" description="eRF1" evidence="8">
    <location>
        <begin position="76"/>
        <end position="208"/>
    </location>
</feature>
<keyword evidence="6" id="KW-0648">Protein biosynthesis</keyword>
<dbReference type="NCBIfam" id="TIGR03676">
    <property type="entry name" value="aRF1_eRF1"/>
    <property type="match status" value="1"/>
</dbReference>
<dbReference type="InterPro" id="IPR005141">
    <property type="entry name" value="eRF1_2"/>
</dbReference>
<dbReference type="Pfam" id="PF03463">
    <property type="entry name" value="eRF1_1"/>
    <property type="match status" value="1"/>
</dbReference>
<accession>A0A7S2EHJ6</accession>
<evidence type="ECO:0000259" key="8">
    <source>
        <dbReference type="Pfam" id="PF03464"/>
    </source>
</evidence>
<evidence type="ECO:0000256" key="5">
    <source>
        <dbReference type="ARBA" id="ARBA00022490"/>
    </source>
</evidence>
<evidence type="ECO:0000256" key="3">
    <source>
        <dbReference type="ARBA" id="ARBA00011520"/>
    </source>
</evidence>
<dbReference type="EMBL" id="HBGN01023042">
    <property type="protein sequence ID" value="CAD9337285.1"/>
    <property type="molecule type" value="Transcribed_RNA"/>
</dbReference>
<dbReference type="AlphaFoldDB" id="A0A7S2EHJ6"/>
<dbReference type="SUPFAM" id="SSF53137">
    <property type="entry name" value="Translational machinery components"/>
    <property type="match status" value="1"/>
</dbReference>
<dbReference type="SUPFAM" id="SSF55481">
    <property type="entry name" value="N-terminal domain of eukaryotic peptide chain release factor subunit 1, ERF1"/>
    <property type="match status" value="1"/>
</dbReference>
<evidence type="ECO:0000259" key="7">
    <source>
        <dbReference type="Pfam" id="PF03463"/>
    </source>
</evidence>
<evidence type="ECO:0000313" key="10">
    <source>
        <dbReference type="EMBL" id="CAD9337285.1"/>
    </source>
</evidence>
<sequence>MSAIKWTKEILGRYNRCPENGLVVFCGRAVTGDGKERRVRVDFEPIKPVHEFVYLCDDEFRTDHLEEMLLADEETYGFIVIDGNGSLYGTVQGSNRRVLHQFSVDLPKKHGRGGQSALRFARLRLEKRHNYISKAADLATKLFIPHGQGRPNVCGIILAGSAGLKTELMRSNAFDQRLRQIITQTVDVSYGGDHGFQQAIELSSETLASVKLTKEKKLLQKYMNTISRDTGKFCFSIENTLQAFEMGAVENLILWEGFDMNRYIMRNKLTGEEMVVHLKKEESGEECHAALPGKETGTDFELVKKESFIEWVAGNYKEFGCDLDFVSDRSSEGMQFVKGFGGVGGILRWRVDFAEINGDLEQVKELDGDDSDCDVGDHYDEYGFDDGDFGL</sequence>
<feature type="domain" description="eRF1" evidence="9">
    <location>
        <begin position="213"/>
        <end position="351"/>
    </location>
</feature>
<organism evidence="10">
    <name type="scientific">Ditylum brightwellii</name>
    <dbReference type="NCBI Taxonomy" id="49249"/>
    <lineage>
        <taxon>Eukaryota</taxon>
        <taxon>Sar</taxon>
        <taxon>Stramenopiles</taxon>
        <taxon>Ochrophyta</taxon>
        <taxon>Bacillariophyta</taxon>
        <taxon>Mediophyceae</taxon>
        <taxon>Lithodesmiophycidae</taxon>
        <taxon>Lithodesmiales</taxon>
        <taxon>Lithodesmiaceae</taxon>
        <taxon>Ditylum</taxon>
    </lineage>
</organism>
<evidence type="ECO:0000256" key="2">
    <source>
        <dbReference type="ARBA" id="ARBA00005326"/>
    </source>
</evidence>
<keyword evidence="5" id="KW-0963">Cytoplasm</keyword>
<comment type="subunit">
    <text evidence="3">Heterodimer of two subunits, one of which binds GTP.</text>
</comment>
<dbReference type="SUPFAM" id="SSF55315">
    <property type="entry name" value="L30e-like"/>
    <property type="match status" value="1"/>
</dbReference>
<dbReference type="Gene3D" id="3.30.420.60">
    <property type="entry name" value="eRF1 domain 2"/>
    <property type="match status" value="1"/>
</dbReference>
<dbReference type="PANTHER" id="PTHR10113">
    <property type="entry name" value="PEPTIDE CHAIN RELEASE FACTOR SUBUNIT 1"/>
    <property type="match status" value="1"/>
</dbReference>
<dbReference type="Pfam" id="PF03465">
    <property type="entry name" value="eRF1_3"/>
    <property type="match status" value="1"/>
</dbReference>
<dbReference type="InterPro" id="IPR024049">
    <property type="entry name" value="eRF1_1_sf"/>
</dbReference>
<dbReference type="FunFam" id="3.30.1330.30:FF:000006">
    <property type="entry name" value="Peptide chain release factor subunit 1"/>
    <property type="match status" value="1"/>
</dbReference>
<protein>
    <recommendedName>
        <fullName evidence="4">Eukaryotic peptide chain release factor subunit 1</fullName>
    </recommendedName>
</protein>
<dbReference type="InterPro" id="IPR042226">
    <property type="entry name" value="eFR1_2_sf"/>
</dbReference>
<dbReference type="Gene3D" id="3.30.960.10">
    <property type="entry name" value="eRF1 domain 1"/>
    <property type="match status" value="1"/>
</dbReference>
<reference evidence="10" key="1">
    <citation type="submission" date="2021-01" db="EMBL/GenBank/DDBJ databases">
        <authorList>
            <person name="Corre E."/>
            <person name="Pelletier E."/>
            <person name="Niang G."/>
            <person name="Scheremetjew M."/>
            <person name="Finn R."/>
            <person name="Kale V."/>
            <person name="Holt S."/>
            <person name="Cochrane G."/>
            <person name="Meng A."/>
            <person name="Brown T."/>
            <person name="Cohen L."/>
        </authorList>
    </citation>
    <scope>NUCLEOTIDE SEQUENCE</scope>
    <source>
        <strain evidence="10">Pop2</strain>
    </source>
</reference>
<comment type="subcellular location">
    <subcellularLocation>
        <location evidence="1">Cytoplasm</location>
    </subcellularLocation>
</comment>
<name>A0A7S2EHJ6_9STRA</name>
<evidence type="ECO:0000256" key="4">
    <source>
        <dbReference type="ARBA" id="ARBA00013382"/>
    </source>
</evidence>
<dbReference type="InterPro" id="IPR029064">
    <property type="entry name" value="Ribosomal_eL30-like_sf"/>
</dbReference>
<dbReference type="Gene3D" id="3.30.1330.30">
    <property type="match status" value="1"/>
</dbReference>
<evidence type="ECO:0000256" key="6">
    <source>
        <dbReference type="ARBA" id="ARBA00022917"/>
    </source>
</evidence>
<gene>
    <name evidence="10" type="ORF">DBRI1063_LOCUS14706</name>
</gene>
<feature type="domain" description="eRF1/Pelota-like N-terminal" evidence="7">
    <location>
        <begin position="2"/>
        <end position="69"/>
    </location>
</feature>
<dbReference type="Pfam" id="PF03464">
    <property type="entry name" value="eRF1_2"/>
    <property type="match status" value="1"/>
</dbReference>
<proteinExistence type="inferred from homology"/>
<dbReference type="GO" id="GO:0003747">
    <property type="term" value="F:translation release factor activity"/>
    <property type="evidence" value="ECO:0007669"/>
    <property type="project" value="InterPro"/>
</dbReference>
<comment type="similarity">
    <text evidence="2">Belongs to the eukaryotic release factor 1 family.</text>
</comment>
<dbReference type="InterPro" id="IPR005142">
    <property type="entry name" value="eRF1_3"/>
</dbReference>
<dbReference type="GO" id="GO:0005737">
    <property type="term" value="C:cytoplasm"/>
    <property type="evidence" value="ECO:0007669"/>
    <property type="project" value="UniProtKB-SubCell"/>
</dbReference>
<dbReference type="InterPro" id="IPR004403">
    <property type="entry name" value="Peptide_chain-rel_eRF1/aRF1"/>
</dbReference>
<dbReference type="InterPro" id="IPR005140">
    <property type="entry name" value="eRF1_Pelota-like_N"/>
</dbReference>
<evidence type="ECO:0000259" key="9">
    <source>
        <dbReference type="Pfam" id="PF03465"/>
    </source>
</evidence>